<dbReference type="EMBL" id="QGKV02002055">
    <property type="protein sequence ID" value="KAF3498149.1"/>
    <property type="molecule type" value="Genomic_DNA"/>
</dbReference>
<evidence type="ECO:0000313" key="1">
    <source>
        <dbReference type="EMBL" id="KAF3498149.1"/>
    </source>
</evidence>
<sequence length="143" mass="16179">MESGRKTMRMKKEGLKALSGIPRAAERISRDEANLEVSPRRLSLTTRSRGSTHFFGIPYQTHEPSERVCLSASRSAKTQSLSVLYDRFKNPKKALPGLGPRQKSRLLLGSEEEFQHVNNPKHELLERCPARGILAENEKPRLT</sequence>
<reference evidence="1 2" key="1">
    <citation type="journal article" date="2020" name="BMC Genomics">
        <title>Intraspecific diversification of the crop wild relative Brassica cretica Lam. using demographic model selection.</title>
        <authorList>
            <person name="Kioukis A."/>
            <person name="Michalopoulou V.A."/>
            <person name="Briers L."/>
            <person name="Pirintsos S."/>
            <person name="Studholme D.J."/>
            <person name="Pavlidis P."/>
            <person name="Sarris P.F."/>
        </authorList>
    </citation>
    <scope>NUCLEOTIDE SEQUENCE [LARGE SCALE GENOMIC DNA]</scope>
    <source>
        <strain evidence="2">cv. PFS-1207/04</strain>
    </source>
</reference>
<accession>A0ABQ7AK89</accession>
<gene>
    <name evidence="1" type="ORF">DY000_02052964</name>
</gene>
<organism evidence="1 2">
    <name type="scientific">Brassica cretica</name>
    <name type="common">Mustard</name>
    <dbReference type="NCBI Taxonomy" id="69181"/>
    <lineage>
        <taxon>Eukaryota</taxon>
        <taxon>Viridiplantae</taxon>
        <taxon>Streptophyta</taxon>
        <taxon>Embryophyta</taxon>
        <taxon>Tracheophyta</taxon>
        <taxon>Spermatophyta</taxon>
        <taxon>Magnoliopsida</taxon>
        <taxon>eudicotyledons</taxon>
        <taxon>Gunneridae</taxon>
        <taxon>Pentapetalae</taxon>
        <taxon>rosids</taxon>
        <taxon>malvids</taxon>
        <taxon>Brassicales</taxon>
        <taxon>Brassicaceae</taxon>
        <taxon>Brassiceae</taxon>
        <taxon>Brassica</taxon>
    </lineage>
</organism>
<keyword evidence="2" id="KW-1185">Reference proteome</keyword>
<protein>
    <submittedName>
        <fullName evidence="1">Uncharacterized protein</fullName>
    </submittedName>
</protein>
<dbReference type="Proteomes" id="UP000266723">
    <property type="component" value="Unassembled WGS sequence"/>
</dbReference>
<comment type="caution">
    <text evidence="1">The sequence shown here is derived from an EMBL/GenBank/DDBJ whole genome shotgun (WGS) entry which is preliminary data.</text>
</comment>
<proteinExistence type="predicted"/>
<evidence type="ECO:0000313" key="2">
    <source>
        <dbReference type="Proteomes" id="UP000266723"/>
    </source>
</evidence>
<name>A0ABQ7AK89_BRACR</name>